<dbReference type="PANTHER" id="PTHR22946">
    <property type="entry name" value="DIENELACTONE HYDROLASE DOMAIN-CONTAINING PROTEIN-RELATED"/>
    <property type="match status" value="1"/>
</dbReference>
<gene>
    <name evidence="2" type="ORF">HPE63_10260</name>
</gene>
<dbReference type="Pfam" id="PF01738">
    <property type="entry name" value="DLH"/>
    <property type="match status" value="1"/>
</dbReference>
<dbReference type="RefSeq" id="WP_188314173.1">
    <property type="nucleotide sequence ID" value="NZ_JABTCG010000003.1"/>
</dbReference>
<keyword evidence="3" id="KW-1185">Reference proteome</keyword>
<dbReference type="Gene3D" id="3.40.50.1820">
    <property type="entry name" value="alpha/beta hydrolase"/>
    <property type="match status" value="1"/>
</dbReference>
<sequence length="239" mass="26775">MIIKEKIIYQDASENEFEGVIVWDDSENSTKPGILVSHMWSGQSEFEVEKATELAKLGYVGFAVDNYGKGRRANGPDEAQQLMDELDNDRPLLQSRMLLAVDTLKNHRAVNKSKIGAIGFCFGGKCVLDLARSGAKIGGVVSFHGLLDPPSPHPNKEIQSSVLVLHGWEDPMALPEALVKISHELNDYKADWNIHIYGHTGHAFTNPKAKFPEKGLFFEPRSNKRAWDSMIYFFKAIFK</sequence>
<comment type="caution">
    <text evidence="2">The sequence shown here is derived from an EMBL/GenBank/DDBJ whole genome shotgun (WGS) entry which is preliminary data.</text>
</comment>
<dbReference type="PANTHER" id="PTHR22946:SF0">
    <property type="entry name" value="DIENELACTONE HYDROLASE DOMAIN-CONTAINING PROTEIN"/>
    <property type="match status" value="1"/>
</dbReference>
<accession>A0ABR7VEU3</accession>
<proteinExistence type="predicted"/>
<dbReference type="GO" id="GO:0016787">
    <property type="term" value="F:hydrolase activity"/>
    <property type="evidence" value="ECO:0007669"/>
    <property type="project" value="UniProtKB-KW"/>
</dbReference>
<evidence type="ECO:0000313" key="3">
    <source>
        <dbReference type="Proteomes" id="UP000598350"/>
    </source>
</evidence>
<dbReference type="InterPro" id="IPR002925">
    <property type="entry name" value="Dienelactn_hydro"/>
</dbReference>
<dbReference type="InterPro" id="IPR029058">
    <property type="entry name" value="AB_hydrolase_fold"/>
</dbReference>
<dbReference type="Proteomes" id="UP000598350">
    <property type="component" value="Unassembled WGS sequence"/>
</dbReference>
<feature type="domain" description="Dienelactone hydrolase" evidence="1">
    <location>
        <begin position="26"/>
        <end position="237"/>
    </location>
</feature>
<dbReference type="InterPro" id="IPR050261">
    <property type="entry name" value="FrsA_esterase"/>
</dbReference>
<organism evidence="2 3">
    <name type="scientific">Maribacter arenosus</name>
    <dbReference type="NCBI Taxonomy" id="1854708"/>
    <lineage>
        <taxon>Bacteria</taxon>
        <taxon>Pseudomonadati</taxon>
        <taxon>Bacteroidota</taxon>
        <taxon>Flavobacteriia</taxon>
        <taxon>Flavobacteriales</taxon>
        <taxon>Flavobacteriaceae</taxon>
        <taxon>Maribacter</taxon>
    </lineage>
</organism>
<name>A0ABR7VEU3_9FLAO</name>
<keyword evidence="2" id="KW-0378">Hydrolase</keyword>
<dbReference type="SUPFAM" id="SSF53474">
    <property type="entry name" value="alpha/beta-Hydrolases"/>
    <property type="match status" value="1"/>
</dbReference>
<dbReference type="EMBL" id="JABTCG010000003">
    <property type="protein sequence ID" value="MBD0851052.1"/>
    <property type="molecule type" value="Genomic_DNA"/>
</dbReference>
<reference evidence="2 3" key="1">
    <citation type="submission" date="2020-05" db="EMBL/GenBank/DDBJ databases">
        <title>The draft genome sequence of Maribacter arenosus CAU 1321.</title>
        <authorList>
            <person name="Mu L."/>
        </authorList>
    </citation>
    <scope>NUCLEOTIDE SEQUENCE [LARGE SCALE GENOMIC DNA]</scope>
    <source>
        <strain evidence="2 3">CAU 1321</strain>
    </source>
</reference>
<evidence type="ECO:0000259" key="1">
    <source>
        <dbReference type="Pfam" id="PF01738"/>
    </source>
</evidence>
<protein>
    <submittedName>
        <fullName evidence="2">Dienelactone hydrolase family protein</fullName>
    </submittedName>
</protein>
<evidence type="ECO:0000313" key="2">
    <source>
        <dbReference type="EMBL" id="MBD0851052.1"/>
    </source>
</evidence>